<dbReference type="RefSeq" id="WP_237977878.1">
    <property type="nucleotide sequence ID" value="NZ_JAKNCT010000002.1"/>
</dbReference>
<dbReference type="EMBL" id="JAKNCT010000002">
    <property type="protein sequence ID" value="MCG5030223.1"/>
    <property type="molecule type" value="Genomic_DNA"/>
</dbReference>
<evidence type="ECO:0000313" key="3">
    <source>
        <dbReference type="Proteomes" id="UP001297600"/>
    </source>
</evidence>
<protein>
    <submittedName>
        <fullName evidence="2">AsmA family protein</fullName>
    </submittedName>
</protein>
<comment type="caution">
    <text evidence="2">The sequence shown here is derived from an EMBL/GenBank/DDBJ whole genome shotgun (WGS) entry which is preliminary data.</text>
</comment>
<proteinExistence type="predicted"/>
<name>A0ABS9MNM0_9BURK</name>
<reference evidence="2 3" key="1">
    <citation type="submission" date="2022-02" db="EMBL/GenBank/DDBJ databases">
        <title>Mesosutterella porci, a novel member of the family Sutterellaceae from pig feces.</title>
        <authorList>
            <person name="Wylensek D."/>
            <person name="Clavel T."/>
        </authorList>
    </citation>
    <scope>NUCLEOTIDE SEQUENCE [LARGE SCALE GENOMIC DNA]</scope>
    <source>
        <strain evidence="3">oilRF-744-wt-GAM-9</strain>
    </source>
</reference>
<gene>
    <name evidence="2" type="ORF">MAF45_01965</name>
</gene>
<feature type="compositionally biased region" description="Low complexity" evidence="1">
    <location>
        <begin position="633"/>
        <end position="667"/>
    </location>
</feature>
<evidence type="ECO:0000313" key="2">
    <source>
        <dbReference type="EMBL" id="MCG5030223.1"/>
    </source>
</evidence>
<dbReference type="PANTHER" id="PTHR30441:SF4">
    <property type="entry name" value="PROTEIN ASMA"/>
    <property type="match status" value="1"/>
</dbReference>
<keyword evidence="3" id="KW-1185">Reference proteome</keyword>
<dbReference type="Proteomes" id="UP001297600">
    <property type="component" value="Unassembled WGS sequence"/>
</dbReference>
<accession>A0ABS9MNM0</accession>
<sequence length="687" mass="72482">MNKKSFILRAAKLGKCCLVLFIVLVFASTASLYLFVSPEWAEGKLTRFSQEKLQLELRLSGPVTLSHLPRIEVRVPSGSFIDPADGTVAGTFESAQLSISPWGLPFGQIHVSKAIFTGLKTAVRIPSIEQLRAYADSPLFKTSESWIAPLVIRRFRLDDSEIQATGGPLRPFTLRIKSLESSELAPRMTPSVRLEASAESNDGALKADISSSGQVDFDVTNGIFGLRRFQALISGRIEETAFSAKTETERFQYVGQGLTSPELSAMLDWGSASPVSVNFTASGLSTRGNLIQGEALSLKVLQKLEGGTQSLKLHSDFSIDSRTGALSLPGLKCEYTVAADNLPSVEASLQGKAEANLKKPALSVTASGTFNDSPVRLGGEWGASPSPFVKAALSADQLDLTPKSGASDALDLRGLFADRLRPLSSAFKGARMEADVKVKSLRYGLLNPTDLSASISLKDGGIGINGIEAHLSGGHISGAVDAAPDGAWNARLSASGIRYEELARAAGVPNAATGLLDGKLSLNGSLLDDSSSGRASGKADFNLASGTLPGLARKPLPFERLEGTAEIRGGIASCGLWRLTSKTLAAHGSAEMDLRTLSIAGEALLRAEGREVTASLDGSVFAPEWILSEPLQAGSPAAQAPAEAAERTQPTSEPATAPAAQPPSQRSWAERLRDWARKKLPGLLAPG</sequence>
<feature type="region of interest" description="Disordered" evidence="1">
    <location>
        <begin position="633"/>
        <end position="668"/>
    </location>
</feature>
<dbReference type="InterPro" id="IPR052894">
    <property type="entry name" value="AsmA-related"/>
</dbReference>
<dbReference type="PANTHER" id="PTHR30441">
    <property type="entry name" value="DUF748 DOMAIN-CONTAINING PROTEIN"/>
    <property type="match status" value="1"/>
</dbReference>
<evidence type="ECO:0000256" key="1">
    <source>
        <dbReference type="SAM" id="MobiDB-lite"/>
    </source>
</evidence>
<organism evidence="2 3">
    <name type="scientific">Mesosutterella porci</name>
    <dbReference type="NCBI Taxonomy" id="2915351"/>
    <lineage>
        <taxon>Bacteria</taxon>
        <taxon>Pseudomonadati</taxon>
        <taxon>Pseudomonadota</taxon>
        <taxon>Betaproteobacteria</taxon>
        <taxon>Burkholderiales</taxon>
        <taxon>Sutterellaceae</taxon>
        <taxon>Mesosutterella</taxon>
    </lineage>
</organism>